<name>A0AAN8ZDK1_9MAGN</name>
<protein>
    <submittedName>
        <fullName evidence="3">Uncharacterized conserved protein UCP015417, vWA</fullName>
    </submittedName>
</protein>
<keyword evidence="4" id="KW-1185">Reference proteome</keyword>
<dbReference type="InterPro" id="IPR011205">
    <property type="entry name" value="UCP015417_vWA"/>
</dbReference>
<proteinExistence type="predicted"/>
<dbReference type="PANTHER" id="PTHR31373:SF27">
    <property type="entry name" value="TROVE DOMAIN-CONTAINING PROTEIN"/>
    <property type="match status" value="1"/>
</dbReference>
<sequence length="315" mass="35786">MSAIAMPLTSHLLGDPLSLSAVHGGEITGIDGEMNSLSLKDPAMGFTENGAITYLETGNPNLDFFFHVVPSTPESKLIEYLESSWRYNPLTTLKLVANLRGVRGTGKSDKEGFYTASLWLFNNHPKTLALNAGVLAEFGYFKDLLEILYRILEGSDVRTKAKELIKGKNRRKGKARAAFFKEIKEVRDKKKRERGDYRREKGRGERVSENLEKGKKDKEEARVLRKEKELTKSKRVFEKYTSDPNYRFLHDKIAEVFAVLLKSDVEKLNKGEIGKISLASKWCPSVDSSYDKATLICETIQEFSFLEILKSMKDW</sequence>
<dbReference type="PIRSF" id="PIRSF015417">
    <property type="entry name" value="T31B5_30_vWA"/>
    <property type="match status" value="1"/>
</dbReference>
<comment type="caution">
    <text evidence="3">The sequence shown here is derived from an EMBL/GenBank/DDBJ whole genome shotgun (WGS) entry which is preliminary data.</text>
</comment>
<dbReference type="AlphaFoldDB" id="A0AAN8ZDK1"/>
<dbReference type="EMBL" id="JBAMMX010000012">
    <property type="protein sequence ID" value="KAK6929793.1"/>
    <property type="molecule type" value="Genomic_DNA"/>
</dbReference>
<dbReference type="InterPro" id="IPR058580">
    <property type="entry name" value="DUF2828"/>
</dbReference>
<evidence type="ECO:0000313" key="3">
    <source>
        <dbReference type="EMBL" id="KAK6929793.1"/>
    </source>
</evidence>
<feature type="region of interest" description="Disordered" evidence="1">
    <location>
        <begin position="191"/>
        <end position="214"/>
    </location>
</feature>
<dbReference type="PANTHER" id="PTHR31373">
    <property type="entry name" value="OS06G0652100 PROTEIN"/>
    <property type="match status" value="1"/>
</dbReference>
<dbReference type="Pfam" id="PF11443">
    <property type="entry name" value="DUF2828"/>
    <property type="match status" value="1"/>
</dbReference>
<dbReference type="Proteomes" id="UP001370490">
    <property type="component" value="Unassembled WGS sequence"/>
</dbReference>
<organism evidence="3 4">
    <name type="scientific">Dillenia turbinata</name>
    <dbReference type="NCBI Taxonomy" id="194707"/>
    <lineage>
        <taxon>Eukaryota</taxon>
        <taxon>Viridiplantae</taxon>
        <taxon>Streptophyta</taxon>
        <taxon>Embryophyta</taxon>
        <taxon>Tracheophyta</taxon>
        <taxon>Spermatophyta</taxon>
        <taxon>Magnoliopsida</taxon>
        <taxon>eudicotyledons</taxon>
        <taxon>Gunneridae</taxon>
        <taxon>Pentapetalae</taxon>
        <taxon>Dilleniales</taxon>
        <taxon>Dilleniaceae</taxon>
        <taxon>Dillenia</taxon>
    </lineage>
</organism>
<evidence type="ECO:0000256" key="1">
    <source>
        <dbReference type="SAM" id="MobiDB-lite"/>
    </source>
</evidence>
<feature type="domain" description="DUF2828" evidence="2">
    <location>
        <begin position="47"/>
        <end position="303"/>
    </location>
</feature>
<accession>A0AAN8ZDK1</accession>
<evidence type="ECO:0000259" key="2">
    <source>
        <dbReference type="Pfam" id="PF11443"/>
    </source>
</evidence>
<gene>
    <name evidence="3" type="ORF">RJ641_003887</name>
</gene>
<evidence type="ECO:0000313" key="4">
    <source>
        <dbReference type="Proteomes" id="UP001370490"/>
    </source>
</evidence>
<reference evidence="3 4" key="1">
    <citation type="submission" date="2023-12" db="EMBL/GenBank/DDBJ databases">
        <title>A high-quality genome assembly for Dillenia turbinata (Dilleniales).</title>
        <authorList>
            <person name="Chanderbali A."/>
        </authorList>
    </citation>
    <scope>NUCLEOTIDE SEQUENCE [LARGE SCALE GENOMIC DNA]</scope>
    <source>
        <strain evidence="3">LSX21</strain>
        <tissue evidence="3">Leaf</tissue>
    </source>
</reference>